<protein>
    <submittedName>
        <fullName evidence="2">Uncharacterized protein</fullName>
    </submittedName>
</protein>
<name>M2QCZ7_CERS8</name>
<dbReference type="EMBL" id="KB445801">
    <property type="protein sequence ID" value="EMD34903.1"/>
    <property type="molecule type" value="Genomic_DNA"/>
</dbReference>
<feature type="region of interest" description="Disordered" evidence="1">
    <location>
        <begin position="1"/>
        <end position="54"/>
    </location>
</feature>
<evidence type="ECO:0000256" key="1">
    <source>
        <dbReference type="SAM" id="MobiDB-lite"/>
    </source>
</evidence>
<feature type="compositionally biased region" description="Polar residues" evidence="1">
    <location>
        <begin position="1"/>
        <end position="17"/>
    </location>
</feature>
<feature type="compositionally biased region" description="Polar residues" evidence="1">
    <location>
        <begin position="129"/>
        <end position="158"/>
    </location>
</feature>
<keyword evidence="3" id="KW-1185">Reference proteome</keyword>
<dbReference type="HOGENOM" id="CLU_595798_0_0_1"/>
<evidence type="ECO:0000313" key="3">
    <source>
        <dbReference type="Proteomes" id="UP000016930"/>
    </source>
</evidence>
<reference evidence="2 3" key="1">
    <citation type="journal article" date="2012" name="Proc. Natl. Acad. Sci. U.S.A.">
        <title>Comparative genomics of Ceriporiopsis subvermispora and Phanerochaete chrysosporium provide insight into selective ligninolysis.</title>
        <authorList>
            <person name="Fernandez-Fueyo E."/>
            <person name="Ruiz-Duenas F.J."/>
            <person name="Ferreira P."/>
            <person name="Floudas D."/>
            <person name="Hibbett D.S."/>
            <person name="Canessa P."/>
            <person name="Larrondo L.F."/>
            <person name="James T.Y."/>
            <person name="Seelenfreund D."/>
            <person name="Lobos S."/>
            <person name="Polanco R."/>
            <person name="Tello M."/>
            <person name="Honda Y."/>
            <person name="Watanabe T."/>
            <person name="Watanabe T."/>
            <person name="Ryu J.S."/>
            <person name="Kubicek C.P."/>
            <person name="Schmoll M."/>
            <person name="Gaskell J."/>
            <person name="Hammel K.E."/>
            <person name="St John F.J."/>
            <person name="Vanden Wymelenberg A."/>
            <person name="Sabat G."/>
            <person name="Splinter BonDurant S."/>
            <person name="Syed K."/>
            <person name="Yadav J.S."/>
            <person name="Doddapaneni H."/>
            <person name="Subramanian V."/>
            <person name="Lavin J.L."/>
            <person name="Oguiza J.A."/>
            <person name="Perez G."/>
            <person name="Pisabarro A.G."/>
            <person name="Ramirez L."/>
            <person name="Santoyo F."/>
            <person name="Master E."/>
            <person name="Coutinho P.M."/>
            <person name="Henrissat B."/>
            <person name="Lombard V."/>
            <person name="Magnuson J.K."/>
            <person name="Kuees U."/>
            <person name="Hori C."/>
            <person name="Igarashi K."/>
            <person name="Samejima M."/>
            <person name="Held B.W."/>
            <person name="Barry K.W."/>
            <person name="LaButti K.M."/>
            <person name="Lapidus A."/>
            <person name="Lindquist E.A."/>
            <person name="Lucas S.M."/>
            <person name="Riley R."/>
            <person name="Salamov A.A."/>
            <person name="Hoffmeister D."/>
            <person name="Schwenk D."/>
            <person name="Hadar Y."/>
            <person name="Yarden O."/>
            <person name="de Vries R.P."/>
            <person name="Wiebenga A."/>
            <person name="Stenlid J."/>
            <person name="Eastwood D."/>
            <person name="Grigoriev I.V."/>
            <person name="Berka R.M."/>
            <person name="Blanchette R.A."/>
            <person name="Kersten P."/>
            <person name="Martinez A.T."/>
            <person name="Vicuna R."/>
            <person name="Cullen D."/>
        </authorList>
    </citation>
    <scope>NUCLEOTIDE SEQUENCE [LARGE SCALE GENOMIC DNA]</scope>
    <source>
        <strain evidence="2 3">B</strain>
    </source>
</reference>
<gene>
    <name evidence="2" type="ORF">CERSUDRAFT_75246</name>
</gene>
<feature type="region of interest" description="Disordered" evidence="1">
    <location>
        <begin position="122"/>
        <end position="164"/>
    </location>
</feature>
<sequence>MSLPHNWTQLQESTPPSTADGRGLSEDPESGGGVGISTQVSSASREYRAPQSPATPLSFIQIQDNNPTLQTASNSAAQVSRGPVAYPSTIHSEFNNQAISSSLQAEVHANATRLLVDKSRTAPRRVFSSPHSSPPQSLVRTASTPSENSFAKSSNVASWSRGEAPSSVPRFTFGTISPDSEVVPPEISSHAPESEPSFLIPTSHSGVVVALPFAPPQTAHSQGLCLTQPEIHGDSTRPSAPLEITGCSDAVSDSLPAPPAPLTVEPCPDPDQPSMFKGLQNLRSFRIWPQGLYKGAFIMYRTKRVAFAITSGRRSGPSNVKHPCLVHDHFDDLFGEPSIWIIPMTTGLHMFEGRVLSKKKIRRNWWRPVQCGKSPQTGARIPQPTPSFIWVGDIGEAVTLDVARKQCIMNPYFDIAPSWINEIHADMVFWAKYDPTDPPDEDGHPNDWEKYYSRRVFRI</sequence>
<accession>M2QCZ7</accession>
<proteinExistence type="predicted"/>
<dbReference type="OrthoDB" id="3266680at2759"/>
<evidence type="ECO:0000313" key="2">
    <source>
        <dbReference type="EMBL" id="EMD34903.1"/>
    </source>
</evidence>
<dbReference type="Proteomes" id="UP000016930">
    <property type="component" value="Unassembled WGS sequence"/>
</dbReference>
<dbReference type="AlphaFoldDB" id="M2QCZ7"/>
<organism evidence="2 3">
    <name type="scientific">Ceriporiopsis subvermispora (strain B)</name>
    <name type="common">White-rot fungus</name>
    <name type="synonym">Gelatoporia subvermispora</name>
    <dbReference type="NCBI Taxonomy" id="914234"/>
    <lineage>
        <taxon>Eukaryota</taxon>
        <taxon>Fungi</taxon>
        <taxon>Dikarya</taxon>
        <taxon>Basidiomycota</taxon>
        <taxon>Agaricomycotina</taxon>
        <taxon>Agaricomycetes</taxon>
        <taxon>Polyporales</taxon>
        <taxon>Gelatoporiaceae</taxon>
        <taxon>Gelatoporia</taxon>
    </lineage>
</organism>